<protein>
    <recommendedName>
        <fullName evidence="5 10">Phosphoglycolate phosphatase</fullName>
        <shortName evidence="10">PGP</shortName>
        <shortName evidence="10">PGPase</shortName>
        <ecNumber evidence="5 10">3.1.3.18</ecNumber>
    </recommendedName>
</protein>
<comment type="cofactor">
    <cofactor evidence="2 10">
        <name>Mg(2+)</name>
        <dbReference type="ChEBI" id="CHEBI:18420"/>
    </cofactor>
</comment>
<evidence type="ECO:0000256" key="3">
    <source>
        <dbReference type="ARBA" id="ARBA00004818"/>
    </source>
</evidence>
<evidence type="ECO:0000256" key="7">
    <source>
        <dbReference type="ARBA" id="ARBA00022801"/>
    </source>
</evidence>
<comment type="similarity">
    <text evidence="4 10">Belongs to the HAD-like hydrolase superfamily. CbbY/CbbZ/Gph/YieH family.</text>
</comment>
<keyword evidence="6 10" id="KW-0479">Metal-binding</keyword>
<evidence type="ECO:0000256" key="5">
    <source>
        <dbReference type="ARBA" id="ARBA00013078"/>
    </source>
</evidence>
<dbReference type="Gene3D" id="3.40.50.1000">
    <property type="entry name" value="HAD superfamily/HAD-like"/>
    <property type="match status" value="1"/>
</dbReference>
<keyword evidence="12" id="KW-1185">Reference proteome</keyword>
<comment type="function">
    <text evidence="10">Specifically catalyzes the dephosphorylation of 2-phosphoglycolate. Is involved in the dissimilation of the intracellular 2-phosphoglycolate formed during the DNA repair of 3'-phosphoglycolate ends, a major class of DNA lesions induced by oxidative stress.</text>
</comment>
<feature type="binding site" evidence="10">
    <location>
        <position position="173"/>
    </location>
    <ligand>
        <name>Mg(2+)</name>
        <dbReference type="ChEBI" id="CHEBI:18420"/>
    </ligand>
</feature>
<dbReference type="GO" id="GO:0006281">
    <property type="term" value="P:DNA repair"/>
    <property type="evidence" value="ECO:0007669"/>
    <property type="project" value="TreeGrafter"/>
</dbReference>
<dbReference type="InterPro" id="IPR036412">
    <property type="entry name" value="HAD-like_sf"/>
</dbReference>
<evidence type="ECO:0000256" key="4">
    <source>
        <dbReference type="ARBA" id="ARBA00006171"/>
    </source>
</evidence>
<keyword evidence="7 10" id="KW-0378">Hydrolase</keyword>
<dbReference type="InterPro" id="IPR037512">
    <property type="entry name" value="PGPase_prok"/>
</dbReference>
<dbReference type="Gene3D" id="1.10.150.240">
    <property type="entry name" value="Putative phosphatase, domain 2"/>
    <property type="match status" value="1"/>
</dbReference>
<sequence length="225" mass="23096">MTSPAPTVVFDLDGTLVESAPDLVGALTAALAAENLPPIPESEVRAMLGAGARALVERGLKAAGVTLPEPRVLELYRVFLDHYDAHMADRSHLFPGAEGALDRLAGRGARLAVCTNKLERFAVKLLGELGAAERFGAIVGGDTFGVAKPDAAPVLGAIRAVGGDPARAVMIGDSMTDVAAARAAGIPCVVMSFGYTPVPARELGGDVTIDRFDELDAALAGLGLL</sequence>
<dbReference type="PANTHER" id="PTHR43434">
    <property type="entry name" value="PHOSPHOGLYCOLATE PHOSPHATASE"/>
    <property type="match status" value="1"/>
</dbReference>
<comment type="caution">
    <text evidence="11">The sequence shown here is derived from an EMBL/GenBank/DDBJ whole genome shotgun (WGS) entry which is preliminary data.</text>
</comment>
<dbReference type="InterPro" id="IPR050155">
    <property type="entry name" value="HAD-like_hydrolase_sf"/>
</dbReference>
<dbReference type="SFLD" id="SFLDS00003">
    <property type="entry name" value="Haloacid_Dehalogenase"/>
    <property type="match status" value="1"/>
</dbReference>
<dbReference type="EC" id="3.1.3.18" evidence="5 10"/>
<organism evidence="11 12">
    <name type="scientific">Methylopila jiangsuensis</name>
    <dbReference type="NCBI Taxonomy" id="586230"/>
    <lineage>
        <taxon>Bacteria</taxon>
        <taxon>Pseudomonadati</taxon>
        <taxon>Pseudomonadota</taxon>
        <taxon>Alphaproteobacteria</taxon>
        <taxon>Hyphomicrobiales</taxon>
        <taxon>Methylopilaceae</taxon>
        <taxon>Methylopila</taxon>
    </lineage>
</organism>
<dbReference type="GO" id="GO:0046872">
    <property type="term" value="F:metal ion binding"/>
    <property type="evidence" value="ECO:0007669"/>
    <property type="project" value="UniProtKB-KW"/>
</dbReference>
<reference evidence="11" key="2">
    <citation type="submission" date="2023-01" db="EMBL/GenBank/DDBJ databases">
        <authorList>
            <person name="Sun Q."/>
            <person name="Evtushenko L."/>
        </authorList>
    </citation>
    <scope>NUCLEOTIDE SEQUENCE</scope>
    <source>
        <strain evidence="11">VKM B-2555</strain>
    </source>
</reference>
<dbReference type="Proteomes" id="UP001143364">
    <property type="component" value="Unassembled WGS sequence"/>
</dbReference>
<dbReference type="InterPro" id="IPR006439">
    <property type="entry name" value="HAD-SF_hydro_IA"/>
</dbReference>
<keyword evidence="9 10" id="KW-0119">Carbohydrate metabolism</keyword>
<dbReference type="AlphaFoldDB" id="A0A9W6JFQ3"/>
<evidence type="ECO:0000256" key="2">
    <source>
        <dbReference type="ARBA" id="ARBA00001946"/>
    </source>
</evidence>
<gene>
    <name evidence="11" type="primary">gph</name>
    <name evidence="11" type="ORF">GCM10008171_14460</name>
</gene>
<dbReference type="GO" id="GO:0046295">
    <property type="term" value="P:glycolate biosynthetic process"/>
    <property type="evidence" value="ECO:0007669"/>
    <property type="project" value="UniProtKB-UniRule"/>
</dbReference>
<evidence type="ECO:0000256" key="6">
    <source>
        <dbReference type="ARBA" id="ARBA00022723"/>
    </source>
</evidence>
<reference evidence="11" key="1">
    <citation type="journal article" date="2014" name="Int. J. Syst. Evol. Microbiol.">
        <title>Complete genome sequence of Corynebacterium casei LMG S-19264T (=DSM 44701T), isolated from a smear-ripened cheese.</title>
        <authorList>
            <consortium name="US DOE Joint Genome Institute (JGI-PGF)"/>
            <person name="Walter F."/>
            <person name="Albersmeier A."/>
            <person name="Kalinowski J."/>
            <person name="Ruckert C."/>
        </authorList>
    </citation>
    <scope>NUCLEOTIDE SEQUENCE</scope>
    <source>
        <strain evidence="11">VKM B-2555</strain>
    </source>
</reference>
<dbReference type="InterPro" id="IPR023198">
    <property type="entry name" value="PGP-like_dom2"/>
</dbReference>
<dbReference type="GO" id="GO:0005829">
    <property type="term" value="C:cytosol"/>
    <property type="evidence" value="ECO:0007669"/>
    <property type="project" value="TreeGrafter"/>
</dbReference>
<dbReference type="EMBL" id="BSFK01000007">
    <property type="protein sequence ID" value="GLK76192.1"/>
    <property type="molecule type" value="Genomic_DNA"/>
</dbReference>
<proteinExistence type="inferred from homology"/>
<evidence type="ECO:0000256" key="9">
    <source>
        <dbReference type="ARBA" id="ARBA00023277"/>
    </source>
</evidence>
<name>A0A9W6JFQ3_9HYPH</name>
<evidence type="ECO:0000256" key="1">
    <source>
        <dbReference type="ARBA" id="ARBA00000830"/>
    </source>
</evidence>
<dbReference type="SFLD" id="SFLDG01129">
    <property type="entry name" value="C1.5:_HAD__Beta-PGM__Phosphata"/>
    <property type="match status" value="1"/>
</dbReference>
<dbReference type="GO" id="GO:0005975">
    <property type="term" value="P:carbohydrate metabolic process"/>
    <property type="evidence" value="ECO:0007669"/>
    <property type="project" value="InterPro"/>
</dbReference>
<evidence type="ECO:0000313" key="12">
    <source>
        <dbReference type="Proteomes" id="UP001143364"/>
    </source>
</evidence>
<evidence type="ECO:0000256" key="8">
    <source>
        <dbReference type="ARBA" id="ARBA00022842"/>
    </source>
</evidence>
<accession>A0A9W6JFQ3</accession>
<dbReference type="NCBIfam" id="TIGR01449">
    <property type="entry name" value="PGP_bact"/>
    <property type="match status" value="1"/>
</dbReference>
<evidence type="ECO:0000256" key="10">
    <source>
        <dbReference type="HAMAP-Rule" id="MF_00495"/>
    </source>
</evidence>
<dbReference type="RefSeq" id="WP_271204143.1">
    <property type="nucleotide sequence ID" value="NZ_BSFK01000007.1"/>
</dbReference>
<keyword evidence="8 10" id="KW-0460">Magnesium</keyword>
<comment type="catalytic activity">
    <reaction evidence="1 10">
        <text>2-phosphoglycolate + H2O = glycolate + phosphate</text>
        <dbReference type="Rhea" id="RHEA:14369"/>
        <dbReference type="ChEBI" id="CHEBI:15377"/>
        <dbReference type="ChEBI" id="CHEBI:29805"/>
        <dbReference type="ChEBI" id="CHEBI:43474"/>
        <dbReference type="ChEBI" id="CHEBI:58033"/>
        <dbReference type="EC" id="3.1.3.18"/>
    </reaction>
</comment>
<dbReference type="HAMAP" id="MF_00495">
    <property type="entry name" value="GPH_hydrolase_bact"/>
    <property type="match status" value="1"/>
</dbReference>
<dbReference type="SUPFAM" id="SSF56784">
    <property type="entry name" value="HAD-like"/>
    <property type="match status" value="1"/>
</dbReference>
<dbReference type="InterPro" id="IPR023214">
    <property type="entry name" value="HAD_sf"/>
</dbReference>
<dbReference type="PRINTS" id="PR00413">
    <property type="entry name" value="HADHALOGNASE"/>
</dbReference>
<evidence type="ECO:0000313" key="11">
    <source>
        <dbReference type="EMBL" id="GLK76192.1"/>
    </source>
</evidence>
<comment type="pathway">
    <text evidence="3 10">Organic acid metabolism; glycolate biosynthesis; glycolate from 2-phosphoglycolate: step 1/1.</text>
</comment>
<dbReference type="GO" id="GO:0008967">
    <property type="term" value="F:phosphoglycolate phosphatase activity"/>
    <property type="evidence" value="ECO:0007669"/>
    <property type="project" value="UniProtKB-UniRule"/>
</dbReference>
<feature type="binding site" evidence="10">
    <location>
        <position position="11"/>
    </location>
    <ligand>
        <name>Mg(2+)</name>
        <dbReference type="ChEBI" id="CHEBI:18420"/>
    </ligand>
</feature>
<dbReference type="PANTHER" id="PTHR43434:SF1">
    <property type="entry name" value="PHOSPHOGLYCOLATE PHOSPHATASE"/>
    <property type="match status" value="1"/>
</dbReference>
<feature type="active site" description="Nucleophile" evidence="10">
    <location>
        <position position="11"/>
    </location>
</feature>
<dbReference type="NCBIfam" id="TIGR01549">
    <property type="entry name" value="HAD-SF-IA-v1"/>
    <property type="match status" value="1"/>
</dbReference>
<feature type="binding site" evidence="10">
    <location>
        <position position="13"/>
    </location>
    <ligand>
        <name>Mg(2+)</name>
        <dbReference type="ChEBI" id="CHEBI:18420"/>
    </ligand>
</feature>
<dbReference type="Pfam" id="PF00702">
    <property type="entry name" value="Hydrolase"/>
    <property type="match status" value="1"/>
</dbReference>